<comment type="caution">
    <text evidence="1">The sequence shown here is derived from an EMBL/GenBank/DDBJ whole genome shotgun (WGS) entry which is preliminary data.</text>
</comment>
<organism evidence="1 2">
    <name type="scientific">Diploptera punctata</name>
    <name type="common">Pacific beetle cockroach</name>
    <dbReference type="NCBI Taxonomy" id="6984"/>
    <lineage>
        <taxon>Eukaryota</taxon>
        <taxon>Metazoa</taxon>
        <taxon>Ecdysozoa</taxon>
        <taxon>Arthropoda</taxon>
        <taxon>Hexapoda</taxon>
        <taxon>Insecta</taxon>
        <taxon>Pterygota</taxon>
        <taxon>Neoptera</taxon>
        <taxon>Polyneoptera</taxon>
        <taxon>Dictyoptera</taxon>
        <taxon>Blattodea</taxon>
        <taxon>Blaberoidea</taxon>
        <taxon>Blaberidae</taxon>
        <taxon>Diplopterinae</taxon>
        <taxon>Diploptera</taxon>
    </lineage>
</organism>
<accession>A0AAD7ZS98</accession>
<dbReference type="Proteomes" id="UP001233999">
    <property type="component" value="Unassembled WGS sequence"/>
</dbReference>
<dbReference type="AlphaFoldDB" id="A0AAD7ZS98"/>
<gene>
    <name evidence="1" type="ORF">L9F63_020427</name>
</gene>
<feature type="non-terminal residue" evidence="1">
    <location>
        <position position="1"/>
    </location>
</feature>
<protein>
    <submittedName>
        <fullName evidence="1">Uncharacterized protein</fullName>
    </submittedName>
</protein>
<keyword evidence="2" id="KW-1185">Reference proteome</keyword>
<name>A0AAD7ZS98_DIPPU</name>
<reference evidence="1" key="2">
    <citation type="submission" date="2023-05" db="EMBL/GenBank/DDBJ databases">
        <authorList>
            <person name="Fouks B."/>
        </authorList>
    </citation>
    <scope>NUCLEOTIDE SEQUENCE</scope>
    <source>
        <strain evidence="1">Stay&amp;Tobe</strain>
        <tissue evidence="1">Testes</tissue>
    </source>
</reference>
<evidence type="ECO:0000313" key="2">
    <source>
        <dbReference type="Proteomes" id="UP001233999"/>
    </source>
</evidence>
<dbReference type="EMBL" id="JASPKZ010007235">
    <property type="protein sequence ID" value="KAJ9585919.1"/>
    <property type="molecule type" value="Genomic_DNA"/>
</dbReference>
<sequence>VSLRPRRCGRSATCTCQLAPAPPPPSAGESLMSTPSFFNFKNVSCLPKLYSG</sequence>
<proteinExistence type="predicted"/>
<evidence type="ECO:0000313" key="1">
    <source>
        <dbReference type="EMBL" id="KAJ9585919.1"/>
    </source>
</evidence>
<reference evidence="1" key="1">
    <citation type="journal article" date="2023" name="IScience">
        <title>Live-bearing cockroach genome reveals convergent evolutionary mechanisms linked to viviparity in insects and beyond.</title>
        <authorList>
            <person name="Fouks B."/>
            <person name="Harrison M.C."/>
            <person name="Mikhailova A.A."/>
            <person name="Marchal E."/>
            <person name="English S."/>
            <person name="Carruthers M."/>
            <person name="Jennings E.C."/>
            <person name="Chiamaka E.L."/>
            <person name="Frigard R.A."/>
            <person name="Pippel M."/>
            <person name="Attardo G.M."/>
            <person name="Benoit J.B."/>
            <person name="Bornberg-Bauer E."/>
            <person name="Tobe S.S."/>
        </authorList>
    </citation>
    <scope>NUCLEOTIDE SEQUENCE</scope>
    <source>
        <strain evidence="1">Stay&amp;Tobe</strain>
    </source>
</reference>
<feature type="non-terminal residue" evidence="1">
    <location>
        <position position="52"/>
    </location>
</feature>